<proteinExistence type="predicted"/>
<dbReference type="SUPFAM" id="SSF102645">
    <property type="entry name" value="CoaB-like"/>
    <property type="match status" value="1"/>
</dbReference>
<name>A0A517NH97_9BACT</name>
<dbReference type="Gene3D" id="3.40.50.10300">
    <property type="entry name" value="CoaB-like"/>
    <property type="match status" value="1"/>
</dbReference>
<feature type="domain" description="DNA/pantothenate metabolism flavoprotein C-terminal" evidence="1">
    <location>
        <begin position="3"/>
        <end position="220"/>
    </location>
</feature>
<dbReference type="Proteomes" id="UP000318538">
    <property type="component" value="Chromosome"/>
</dbReference>
<accession>A0A517NH97</accession>
<evidence type="ECO:0000313" key="3">
    <source>
        <dbReference type="Proteomes" id="UP000318538"/>
    </source>
</evidence>
<organism evidence="2 3">
    <name type="scientific">Rubripirellula lacrimiformis</name>
    <dbReference type="NCBI Taxonomy" id="1930273"/>
    <lineage>
        <taxon>Bacteria</taxon>
        <taxon>Pseudomonadati</taxon>
        <taxon>Planctomycetota</taxon>
        <taxon>Planctomycetia</taxon>
        <taxon>Pirellulales</taxon>
        <taxon>Pirellulaceae</taxon>
        <taxon>Rubripirellula</taxon>
    </lineage>
</organism>
<dbReference type="GO" id="GO:0015937">
    <property type="term" value="P:coenzyme A biosynthetic process"/>
    <property type="evidence" value="ECO:0007669"/>
    <property type="project" value="UniProtKB-ARBA"/>
</dbReference>
<evidence type="ECO:0000313" key="2">
    <source>
        <dbReference type="EMBL" id="QDT06423.1"/>
    </source>
</evidence>
<dbReference type="GO" id="GO:0003824">
    <property type="term" value="F:catalytic activity"/>
    <property type="evidence" value="ECO:0007669"/>
    <property type="project" value="UniProtKB-ARBA"/>
</dbReference>
<keyword evidence="3" id="KW-1185">Reference proteome</keyword>
<dbReference type="InterPro" id="IPR007085">
    <property type="entry name" value="DNA/pantothenate-metab_flavo_C"/>
</dbReference>
<gene>
    <name evidence="2" type="primary">coaBC_1</name>
    <name evidence="2" type="ORF">K227x_48330</name>
</gene>
<dbReference type="AlphaFoldDB" id="A0A517NH97"/>
<protein>
    <submittedName>
        <fullName evidence="2">Coenzyme A biosynthesis bifunctional protein CoaBC</fullName>
    </submittedName>
</protein>
<dbReference type="Pfam" id="PF04127">
    <property type="entry name" value="DFP"/>
    <property type="match status" value="1"/>
</dbReference>
<dbReference type="KEGG" id="rlc:K227x_48330"/>
<reference evidence="2 3" key="1">
    <citation type="submission" date="2019-02" db="EMBL/GenBank/DDBJ databases">
        <title>Deep-cultivation of Planctomycetes and their phenomic and genomic characterization uncovers novel biology.</title>
        <authorList>
            <person name="Wiegand S."/>
            <person name="Jogler M."/>
            <person name="Boedeker C."/>
            <person name="Pinto D."/>
            <person name="Vollmers J."/>
            <person name="Rivas-Marin E."/>
            <person name="Kohn T."/>
            <person name="Peeters S.H."/>
            <person name="Heuer A."/>
            <person name="Rast P."/>
            <person name="Oberbeckmann S."/>
            <person name="Bunk B."/>
            <person name="Jeske O."/>
            <person name="Meyerdierks A."/>
            <person name="Storesund J.E."/>
            <person name="Kallscheuer N."/>
            <person name="Luecker S."/>
            <person name="Lage O.M."/>
            <person name="Pohl T."/>
            <person name="Merkel B.J."/>
            <person name="Hornburger P."/>
            <person name="Mueller R.-W."/>
            <person name="Bruemmer F."/>
            <person name="Labrenz M."/>
            <person name="Spormann A.M."/>
            <person name="Op den Camp H."/>
            <person name="Overmann J."/>
            <person name="Amann R."/>
            <person name="Jetten M.S.M."/>
            <person name="Mascher T."/>
            <person name="Medema M.H."/>
            <person name="Devos D.P."/>
            <person name="Kaster A.-K."/>
            <person name="Ovreas L."/>
            <person name="Rohde M."/>
            <person name="Galperin M.Y."/>
            <person name="Jogler C."/>
        </authorList>
    </citation>
    <scope>NUCLEOTIDE SEQUENCE [LARGE SCALE GENOMIC DNA]</scope>
    <source>
        <strain evidence="2 3">K22_7</strain>
    </source>
</reference>
<sequence>MARILITSGPTRQYLDPVRYVTNASSGRMGAALATAALELGHEVVIVSGPVTVDYPAGATVIPVVTTDEMLQAAVETFKQCDGAIGAAAPCDYMPRQIQTQKISKTGKPLTIELVETADVVATLGQNKRGRDRGDQPLADDRSPRRQWVVGFALETEDQRFRAIVKLERKHCDLMVSNGPSAIDAADNEVELLDPDGNVIEAIAGDKEHVARRLLAQIQQRLISS</sequence>
<dbReference type="EMBL" id="CP036525">
    <property type="protein sequence ID" value="QDT06423.1"/>
    <property type="molecule type" value="Genomic_DNA"/>
</dbReference>
<dbReference type="InterPro" id="IPR035929">
    <property type="entry name" value="CoaB-like_sf"/>
</dbReference>
<evidence type="ECO:0000259" key="1">
    <source>
        <dbReference type="Pfam" id="PF04127"/>
    </source>
</evidence>